<protein>
    <recommendedName>
        <fullName evidence="1">RNA helicase</fullName>
        <ecNumber evidence="1">3.6.4.13</ecNumber>
    </recommendedName>
</protein>
<dbReference type="SMART" id="SM00487">
    <property type="entry name" value="DEXDc"/>
    <property type="match status" value="1"/>
</dbReference>
<dbReference type="Pfam" id="PF22527">
    <property type="entry name" value="DEXQc_Suv3"/>
    <property type="match status" value="1"/>
</dbReference>
<dbReference type="Gene3D" id="3.40.50.300">
    <property type="entry name" value="P-loop containing nucleotide triphosphate hydrolases"/>
    <property type="match status" value="2"/>
</dbReference>
<evidence type="ECO:0000256" key="2">
    <source>
        <dbReference type="ARBA" id="ARBA00022741"/>
    </source>
</evidence>
<keyword evidence="2" id="KW-0547">Nucleotide-binding</keyword>
<evidence type="ECO:0000259" key="8">
    <source>
        <dbReference type="PROSITE" id="PS51194"/>
    </source>
</evidence>
<dbReference type="PROSITE" id="PS51194">
    <property type="entry name" value="HELICASE_CTER"/>
    <property type="match status" value="1"/>
</dbReference>
<dbReference type="GO" id="GO:0003724">
    <property type="term" value="F:RNA helicase activity"/>
    <property type="evidence" value="ECO:0007669"/>
    <property type="project" value="UniProtKB-EC"/>
</dbReference>
<organism evidence="9 10">
    <name type="scientific">Leptospirillum ferrodiazotrophum</name>
    <dbReference type="NCBI Taxonomy" id="412449"/>
    <lineage>
        <taxon>Bacteria</taxon>
        <taxon>Pseudomonadati</taxon>
        <taxon>Nitrospirota</taxon>
        <taxon>Nitrospiria</taxon>
        <taxon>Nitrospirales</taxon>
        <taxon>Nitrospiraceae</taxon>
        <taxon>Leptospirillum</taxon>
    </lineage>
</organism>
<evidence type="ECO:0000313" key="9">
    <source>
        <dbReference type="EMBL" id="EES51642.1"/>
    </source>
</evidence>
<feature type="domain" description="Helicase C-terminal" evidence="8">
    <location>
        <begin position="195"/>
        <end position="348"/>
    </location>
</feature>
<dbReference type="CDD" id="cd17913">
    <property type="entry name" value="DEXQc_Suv3"/>
    <property type="match status" value="1"/>
</dbReference>
<dbReference type="InterPro" id="IPR050699">
    <property type="entry name" value="RNA-DNA_Helicase"/>
</dbReference>
<dbReference type="PANTHER" id="PTHR12131">
    <property type="entry name" value="ATP-DEPENDENT RNA AND DNA HELICASE"/>
    <property type="match status" value="1"/>
</dbReference>
<evidence type="ECO:0000256" key="1">
    <source>
        <dbReference type="ARBA" id="ARBA00012552"/>
    </source>
</evidence>
<reference evidence="9 10" key="1">
    <citation type="journal article" date="2009" name="Appl. Environ. Microbiol.">
        <title>Community genomic and proteomic analyses of chemoautotrophic iron-oxidizing "Leptospirillum rubarum" (Group II) and "Leptospirillum ferrodiazotrophum" (Group III) bacteria in acid mine drainage biofilms.</title>
        <authorList>
            <person name="Goltsman D.S."/>
            <person name="Denef V.J."/>
            <person name="Singer S.W."/>
            <person name="VerBerkmoes N.C."/>
            <person name="Lefsrud M."/>
            <person name="Mueller R.S."/>
            <person name="Dick G.J."/>
            <person name="Sun C.L."/>
            <person name="Wheeler K.E."/>
            <person name="Zemla A."/>
            <person name="Baker B.J."/>
            <person name="Hauser L."/>
            <person name="Land M."/>
            <person name="Shah M.B."/>
            <person name="Thelen M.P."/>
            <person name="Hettich R.L."/>
            <person name="Banfield J.F."/>
        </authorList>
    </citation>
    <scope>NUCLEOTIDE SEQUENCE [LARGE SCALE GENOMIC DNA]</scope>
</reference>
<dbReference type="Proteomes" id="UP000009374">
    <property type="component" value="Unassembled WGS sequence"/>
</dbReference>
<dbReference type="EMBL" id="GG693887">
    <property type="protein sequence ID" value="EES51642.1"/>
    <property type="molecule type" value="Genomic_DNA"/>
</dbReference>
<dbReference type="SUPFAM" id="SSF52540">
    <property type="entry name" value="P-loop containing nucleoside triphosphate hydrolases"/>
    <property type="match status" value="1"/>
</dbReference>
<dbReference type="GO" id="GO:0016787">
    <property type="term" value="F:hydrolase activity"/>
    <property type="evidence" value="ECO:0007669"/>
    <property type="project" value="UniProtKB-KW"/>
</dbReference>
<name>C6I0I7_9BACT</name>
<keyword evidence="6" id="KW-0809">Transit peptide</keyword>
<gene>
    <name evidence="9" type="ORF">UBAL3_95680080</name>
</gene>
<dbReference type="GO" id="GO:0005524">
    <property type="term" value="F:ATP binding"/>
    <property type="evidence" value="ECO:0007669"/>
    <property type="project" value="UniProtKB-KW"/>
</dbReference>
<sequence length="516" mass="58147">MSKHKRRPRRSPENLEKREREIVAVRRILPPLAKDLWPEARRVQRRWTAWLGPTNSGKTHEALAHLEARGGRYLAPLRLLAQEIHERFEARGIPTTLHTGEERILREESRHLSATVEMGSTTEEAPCVVIDEVQMMADRERGPAWVRGLLGSPSEEIMVCGTPHVEGALRRLADYAGVELDVRYTRRKTPLSVSSAPIPLDRVPDGSIVVAFTRLDVLSLARILRDRGRPVATIYGAMPPELRRSESRRFRAGEALVMVATDAVGMGLNVPAEYVIFSTAAKFDGRMDRILEPEEVRQIGGRAGRFGLHEQGIIAGMDRRTHQIVARQFSHPSIPVNGPFPFVPDYPIVLSASEVTGSANLEVLLSRLHASILSDAHLRSGIGPEIRQKAARIERLAPLLPLSERWLLLFAPENRTTEYEFWRWVGTVAGGNTGRDPVVLAPEIRSIQGRQEGEEALARITLYRWLALRLPHRFPEYDRAVGLYARVLEETRVILEREGRVRRRKGRADPGTRSTD</sequence>
<accession>C6I0I7</accession>
<dbReference type="InterPro" id="IPR027417">
    <property type="entry name" value="P-loop_NTPase"/>
</dbReference>
<evidence type="ECO:0000256" key="3">
    <source>
        <dbReference type="ARBA" id="ARBA00022801"/>
    </source>
</evidence>
<dbReference type="InterPro" id="IPR044774">
    <property type="entry name" value="Suv3_DEXQc"/>
</dbReference>
<dbReference type="Gene3D" id="1.20.272.40">
    <property type="match status" value="1"/>
</dbReference>
<keyword evidence="3" id="KW-0378">Hydrolase</keyword>
<evidence type="ECO:0000313" key="10">
    <source>
        <dbReference type="Proteomes" id="UP000009374"/>
    </source>
</evidence>
<dbReference type="SMART" id="SM00490">
    <property type="entry name" value="HELICc"/>
    <property type="match status" value="1"/>
</dbReference>
<keyword evidence="5" id="KW-0067">ATP-binding</keyword>
<dbReference type="InterPro" id="IPR014001">
    <property type="entry name" value="Helicase_ATP-bd"/>
</dbReference>
<dbReference type="Pfam" id="PF00271">
    <property type="entry name" value="Helicase_C"/>
    <property type="match status" value="1"/>
</dbReference>
<dbReference type="EC" id="3.6.4.13" evidence="1"/>
<dbReference type="PANTHER" id="PTHR12131:SF1">
    <property type="entry name" value="ATP-DEPENDENT RNA HELICASE SUPV3L1, MITOCHONDRIAL-RELATED"/>
    <property type="match status" value="1"/>
</dbReference>
<evidence type="ECO:0000256" key="4">
    <source>
        <dbReference type="ARBA" id="ARBA00022806"/>
    </source>
</evidence>
<proteinExistence type="predicted"/>
<comment type="catalytic activity">
    <reaction evidence="7">
        <text>ATP + H2O = ADP + phosphate + H(+)</text>
        <dbReference type="Rhea" id="RHEA:13065"/>
        <dbReference type="ChEBI" id="CHEBI:15377"/>
        <dbReference type="ChEBI" id="CHEBI:15378"/>
        <dbReference type="ChEBI" id="CHEBI:30616"/>
        <dbReference type="ChEBI" id="CHEBI:43474"/>
        <dbReference type="ChEBI" id="CHEBI:456216"/>
        <dbReference type="EC" id="3.6.4.13"/>
    </reaction>
</comment>
<keyword evidence="10" id="KW-1185">Reference proteome</keyword>
<evidence type="ECO:0000256" key="6">
    <source>
        <dbReference type="ARBA" id="ARBA00022946"/>
    </source>
</evidence>
<dbReference type="InterPro" id="IPR055206">
    <property type="entry name" value="DEXQc_SUV3"/>
</dbReference>
<evidence type="ECO:0000256" key="7">
    <source>
        <dbReference type="ARBA" id="ARBA00047984"/>
    </source>
</evidence>
<dbReference type="InterPro" id="IPR001650">
    <property type="entry name" value="Helicase_C-like"/>
</dbReference>
<keyword evidence="4 9" id="KW-0347">Helicase</keyword>
<dbReference type="AlphaFoldDB" id="C6I0I7"/>
<evidence type="ECO:0000256" key="5">
    <source>
        <dbReference type="ARBA" id="ARBA00022840"/>
    </source>
</evidence>